<protein>
    <submittedName>
        <fullName evidence="1">DGQHR domain-containing protein</fullName>
    </submittedName>
</protein>
<dbReference type="AlphaFoldDB" id="A0A6G6Y9V8"/>
<proteinExistence type="predicted"/>
<accession>A0A6G6Y9V8</accession>
<dbReference type="EMBL" id="CP049109">
    <property type="protein sequence ID" value="QIG81724.1"/>
    <property type="molecule type" value="Genomic_DNA"/>
</dbReference>
<organism evidence="1 2">
    <name type="scientific">Stakelama tenebrarum</name>
    <dbReference type="NCBI Taxonomy" id="2711215"/>
    <lineage>
        <taxon>Bacteria</taxon>
        <taxon>Pseudomonadati</taxon>
        <taxon>Pseudomonadota</taxon>
        <taxon>Alphaproteobacteria</taxon>
        <taxon>Sphingomonadales</taxon>
        <taxon>Sphingomonadaceae</taxon>
        <taxon>Stakelama</taxon>
    </lineage>
</organism>
<keyword evidence="2" id="KW-1185">Reference proteome</keyword>
<dbReference type="KEGG" id="spzr:G5C33_01485"/>
<dbReference type="Proteomes" id="UP000501568">
    <property type="component" value="Chromosome"/>
</dbReference>
<dbReference type="NCBIfam" id="TIGR03187">
    <property type="entry name" value="DGQHR"/>
    <property type="match status" value="1"/>
</dbReference>
<evidence type="ECO:0000313" key="2">
    <source>
        <dbReference type="Proteomes" id="UP000501568"/>
    </source>
</evidence>
<reference evidence="1 2" key="1">
    <citation type="submission" date="2020-02" db="EMBL/GenBank/DDBJ databases">
        <authorList>
            <person name="Zheng R.K."/>
            <person name="Sun C.M."/>
        </authorList>
    </citation>
    <scope>NUCLEOTIDE SEQUENCE [LARGE SCALE GENOMIC DNA]</scope>
    <source>
        <strain evidence="2">zrk23</strain>
    </source>
</reference>
<dbReference type="InterPro" id="IPR017601">
    <property type="entry name" value="DGQHR-contain_dom"/>
</dbReference>
<gene>
    <name evidence="1" type="ORF">G5C33_01485</name>
</gene>
<sequence length="327" mass="35950">MEGRSLDRQVLLGFASARVLHANSFADVLDEESGRGYQRRLNPRHSLDFRKYAQQEGSATIPLTFNLRGAPGRVWNIADQGGRVRLTLARGARPLAQVDCQHRLGHLSDLDVLLPFMSFVGLDEREEMQIFGVINGKAKGLSSSLLDFHDAQLCADLASERPELLVALHLKNEHSSPWYNRLDLGGARVSGLERRASLRTMQKAARILVKRLHPRSAEDVARIAHDFWGAVALVIPEAFSNPRKSLVTKGVGVYALTELAADMVLEVPDGVACDRLYFASALTDFAPHVDWGNDGLLAGLGGEGGARRAVDILRLSRQQHRLKVANA</sequence>
<name>A0A6G6Y9V8_9SPHN</name>
<evidence type="ECO:0000313" key="1">
    <source>
        <dbReference type="EMBL" id="QIG81724.1"/>
    </source>
</evidence>